<comment type="caution">
    <text evidence="1">The sequence shown here is derived from an EMBL/GenBank/DDBJ whole genome shotgun (WGS) entry which is preliminary data.</text>
</comment>
<gene>
    <name evidence="1" type="ORF">KQI75_00510</name>
</gene>
<dbReference type="RefSeq" id="WP_216468733.1">
    <property type="nucleotide sequence ID" value="NZ_JAHLQI010000001.1"/>
</dbReference>
<dbReference type="EMBL" id="JAHLQI010000001">
    <property type="protein sequence ID" value="MBU5489119.1"/>
    <property type="molecule type" value="Genomic_DNA"/>
</dbReference>
<protein>
    <submittedName>
        <fullName evidence="1">Uncharacterized protein</fullName>
    </submittedName>
</protein>
<accession>A0ABS6EN54</accession>
<sequence length="65" mass="7802">MKRPCDTCGATACAAVRGCGWKQCERYKAWLREYWKALPDAARRLDHINWMLRHLRLKERTEDEH</sequence>
<organism evidence="1 2">
    <name type="scientific">Butyricicoccus intestinisimiae</name>
    <dbReference type="NCBI Taxonomy" id="2841509"/>
    <lineage>
        <taxon>Bacteria</taxon>
        <taxon>Bacillati</taxon>
        <taxon>Bacillota</taxon>
        <taxon>Clostridia</taxon>
        <taxon>Eubacteriales</taxon>
        <taxon>Butyricicoccaceae</taxon>
        <taxon>Butyricicoccus</taxon>
    </lineage>
</organism>
<keyword evidence="2" id="KW-1185">Reference proteome</keyword>
<proteinExistence type="predicted"/>
<name>A0ABS6EN54_9FIRM</name>
<evidence type="ECO:0000313" key="2">
    <source>
        <dbReference type="Proteomes" id="UP000783588"/>
    </source>
</evidence>
<dbReference type="Proteomes" id="UP000783588">
    <property type="component" value="Unassembled WGS sequence"/>
</dbReference>
<reference evidence="1 2" key="1">
    <citation type="submission" date="2021-06" db="EMBL/GenBank/DDBJ databases">
        <authorList>
            <person name="Sun Q."/>
            <person name="Li D."/>
        </authorList>
    </citation>
    <scope>NUCLEOTIDE SEQUENCE [LARGE SCALE GENOMIC DNA]</scope>
    <source>
        <strain evidence="1 2">MSJd-7</strain>
    </source>
</reference>
<evidence type="ECO:0000313" key="1">
    <source>
        <dbReference type="EMBL" id="MBU5489119.1"/>
    </source>
</evidence>